<feature type="domain" description="Pyridoxamine 5'-phosphate oxidase N-terminal" evidence="1">
    <location>
        <begin position="33"/>
        <end position="151"/>
    </location>
</feature>
<name>A0A7K1FSA1_9ACTN</name>
<reference evidence="2 3" key="1">
    <citation type="submission" date="2019-11" db="EMBL/GenBank/DDBJ databases">
        <authorList>
            <person name="Jiang L.-Q."/>
        </authorList>
    </citation>
    <scope>NUCLEOTIDE SEQUENCE [LARGE SCALE GENOMIC DNA]</scope>
    <source>
        <strain evidence="2 3">YIM 132087</strain>
    </source>
</reference>
<protein>
    <submittedName>
        <fullName evidence="2">Pyridoxamine 5'-phosphate oxidase family protein</fullName>
    </submittedName>
</protein>
<dbReference type="InterPro" id="IPR012349">
    <property type="entry name" value="Split_barrel_FMN-bd"/>
</dbReference>
<proteinExistence type="predicted"/>
<evidence type="ECO:0000313" key="3">
    <source>
        <dbReference type="Proteomes" id="UP000460221"/>
    </source>
</evidence>
<evidence type="ECO:0000259" key="1">
    <source>
        <dbReference type="Pfam" id="PF01243"/>
    </source>
</evidence>
<dbReference type="PANTHER" id="PTHR42815:SF2">
    <property type="entry name" value="FAD-BINDING, PUTATIVE (AFU_ORTHOLOGUE AFUA_6G07600)-RELATED"/>
    <property type="match status" value="1"/>
</dbReference>
<dbReference type="Gene3D" id="2.30.110.10">
    <property type="entry name" value="Electron Transport, Fmn-binding Protein, Chain A"/>
    <property type="match status" value="1"/>
</dbReference>
<comment type="caution">
    <text evidence="2">The sequence shown here is derived from an EMBL/GenBank/DDBJ whole genome shotgun (WGS) entry which is preliminary data.</text>
</comment>
<organism evidence="2 3">
    <name type="scientific">Nakamurella alba</name>
    <dbReference type="NCBI Taxonomy" id="2665158"/>
    <lineage>
        <taxon>Bacteria</taxon>
        <taxon>Bacillati</taxon>
        <taxon>Actinomycetota</taxon>
        <taxon>Actinomycetes</taxon>
        <taxon>Nakamurellales</taxon>
        <taxon>Nakamurellaceae</taxon>
        <taxon>Nakamurella</taxon>
    </lineage>
</organism>
<keyword evidence="3" id="KW-1185">Reference proteome</keyword>
<evidence type="ECO:0000313" key="2">
    <source>
        <dbReference type="EMBL" id="MTD15704.1"/>
    </source>
</evidence>
<dbReference type="EMBL" id="WLYK01000006">
    <property type="protein sequence ID" value="MTD15704.1"/>
    <property type="molecule type" value="Genomic_DNA"/>
</dbReference>
<sequence length="213" mass="22715">MITEHLITDAAALSALYPAPVARALGKESPVLTPGYVELLAAAPFCIVATHGPAGIDCSPRGDPPGFVQVLDERTLLLPDRRGNNRLDTLRNLLHDPAIALIFLIPGMGEAVRVRGTAVISTDPDLLERCRIQGVLPATVLVVSVDCVYFQCQRALLRSGLWDPAAQVDRSTLPSTGRLQQELGQFTAAQAAEYDATLADYAAATLYEGPTKA</sequence>
<dbReference type="SUPFAM" id="SSF50475">
    <property type="entry name" value="FMN-binding split barrel"/>
    <property type="match status" value="1"/>
</dbReference>
<gene>
    <name evidence="2" type="ORF">GIS00_17355</name>
</gene>
<dbReference type="InterPro" id="IPR011576">
    <property type="entry name" value="Pyridox_Oxase_N"/>
</dbReference>
<dbReference type="AlphaFoldDB" id="A0A7K1FSA1"/>
<dbReference type="PANTHER" id="PTHR42815">
    <property type="entry name" value="FAD-BINDING, PUTATIVE (AFU_ORTHOLOGUE AFUA_6G07600)-RELATED"/>
    <property type="match status" value="1"/>
</dbReference>
<dbReference type="NCBIfam" id="TIGR04025">
    <property type="entry name" value="PPOX_FMN_DR2398"/>
    <property type="match status" value="1"/>
</dbReference>
<dbReference type="Proteomes" id="UP000460221">
    <property type="component" value="Unassembled WGS sequence"/>
</dbReference>
<dbReference type="Pfam" id="PF01243">
    <property type="entry name" value="PNPOx_N"/>
    <property type="match status" value="1"/>
</dbReference>
<accession>A0A7K1FSA1</accession>
<dbReference type="InterPro" id="IPR024029">
    <property type="entry name" value="Pyridox_Oxase_FMN-dep"/>
</dbReference>